<evidence type="ECO:0000313" key="5">
    <source>
        <dbReference type="Proteomes" id="UP000737391"/>
    </source>
</evidence>
<dbReference type="GO" id="GO:0008270">
    <property type="term" value="F:zinc ion binding"/>
    <property type="evidence" value="ECO:0007669"/>
    <property type="project" value="UniProtKB-KW"/>
</dbReference>
<evidence type="ECO:0000256" key="1">
    <source>
        <dbReference type="PROSITE-ProRule" id="PRU00042"/>
    </source>
</evidence>
<organism evidence="4 5">
    <name type="scientific">Fusarium agapanthi</name>
    <dbReference type="NCBI Taxonomy" id="1803897"/>
    <lineage>
        <taxon>Eukaryota</taxon>
        <taxon>Fungi</taxon>
        <taxon>Dikarya</taxon>
        <taxon>Ascomycota</taxon>
        <taxon>Pezizomycotina</taxon>
        <taxon>Sordariomycetes</taxon>
        <taxon>Hypocreomycetidae</taxon>
        <taxon>Hypocreales</taxon>
        <taxon>Nectriaceae</taxon>
        <taxon>Fusarium</taxon>
        <taxon>Fusarium fujikuroi species complex</taxon>
    </lineage>
</organism>
<evidence type="ECO:0000256" key="2">
    <source>
        <dbReference type="SAM" id="MobiDB-lite"/>
    </source>
</evidence>
<dbReference type="InterPro" id="IPR013087">
    <property type="entry name" value="Znf_C2H2_type"/>
</dbReference>
<keyword evidence="1" id="KW-0863">Zinc-finger</keyword>
<keyword evidence="1" id="KW-0479">Metal-binding</keyword>
<dbReference type="Proteomes" id="UP000737391">
    <property type="component" value="Unassembled WGS sequence"/>
</dbReference>
<dbReference type="AlphaFoldDB" id="A0A9P5AX47"/>
<evidence type="ECO:0000259" key="3">
    <source>
        <dbReference type="PROSITE" id="PS50157"/>
    </source>
</evidence>
<dbReference type="OrthoDB" id="5576763at2759"/>
<sequence length="563" mass="62837">MAQYDSFLGFKTQEPLAMEHPSVPRSYEMNLGDGEDFDEWYMVPDNSSFVAHYEYPRMPSFTEDYNGAPYFTPQTTQQFDINFGFSSVEKGDFLVVNHPVMDVDPLMRTPMPVDDEYILRDSHQSFEMPLATPSSVASAPENPSWGLVAPTPVESVWDLSALHPDSCNISDRRNSEPLDLSGASTPKLHSHDEHRESSALLALSLMDSFRYPCPQKSCSKTFKRKEHAKRHYMTRQAQAKDMSSAVRVLRPARNGSAVHFVPEALQMLQKVQKPTSYNAKLHKPSEDVQSTGDTPASILDKLQPLYGRATTSKLLTLYEVSRVHGGSRRSQPRLSGPGFSLQYLEFKKFPSVGIDDITFPMKMQKTPREDGLYFAQQFGWKGINDIGYIGLQPRPDKNGRQVIHAAFSSFQKGTTSTHKHCTAGADGGPGVSCKIDIYGNYSHLQHLTVKHIGGTRWRGVLTDTVARTSNVIGEYTLPSSARKLTNGQVGFMEYYVWNDGEKHHNCTSQHFGRVFIGDPTTKTSGASGGKISDVYQAGECVNKLNLKATRNPHGYQIQAGFKQ</sequence>
<dbReference type="PROSITE" id="PS50157">
    <property type="entry name" value="ZINC_FINGER_C2H2_2"/>
    <property type="match status" value="1"/>
</dbReference>
<feature type="region of interest" description="Disordered" evidence="2">
    <location>
        <begin position="168"/>
        <end position="193"/>
    </location>
</feature>
<keyword evidence="5" id="KW-1185">Reference proteome</keyword>
<comment type="caution">
    <text evidence="4">The sequence shown here is derived from an EMBL/GenBank/DDBJ whole genome shotgun (WGS) entry which is preliminary data.</text>
</comment>
<dbReference type="EMBL" id="LUFC02001393">
    <property type="protein sequence ID" value="KAF4475761.1"/>
    <property type="molecule type" value="Genomic_DNA"/>
</dbReference>
<evidence type="ECO:0000313" key="4">
    <source>
        <dbReference type="EMBL" id="KAF4475761.1"/>
    </source>
</evidence>
<name>A0A9P5AX47_9HYPO</name>
<gene>
    <name evidence="4" type="ORF">FAGAP_12652</name>
</gene>
<protein>
    <submittedName>
        <fullName evidence="4">Zinc finger odd-paired-like (Opl)</fullName>
    </submittedName>
</protein>
<accession>A0A9P5AX47</accession>
<proteinExistence type="predicted"/>
<reference evidence="4" key="1">
    <citation type="submission" date="2020-01" db="EMBL/GenBank/DDBJ databases">
        <title>Identification and distribution of gene clusters putatively required for synthesis of sphingolipid metabolism inhibitors in phylogenetically diverse species of the filamentous fungus Fusarium.</title>
        <authorList>
            <person name="Kim H.-S."/>
            <person name="Busman M."/>
            <person name="Brown D.W."/>
            <person name="Divon H."/>
            <person name="Uhlig S."/>
            <person name="Proctor R.H."/>
        </authorList>
    </citation>
    <scope>NUCLEOTIDE SEQUENCE</scope>
    <source>
        <strain evidence="4">NRRL 31653</strain>
    </source>
</reference>
<keyword evidence="1" id="KW-0862">Zinc</keyword>
<feature type="domain" description="C2H2-type" evidence="3">
    <location>
        <begin position="211"/>
        <end position="240"/>
    </location>
</feature>